<comment type="caution">
    <text evidence="1">The sequence shown here is derived from an EMBL/GenBank/DDBJ whole genome shotgun (WGS) entry which is preliminary data.</text>
</comment>
<reference evidence="1 2" key="1">
    <citation type="submission" date="2018-09" db="EMBL/GenBank/DDBJ databases">
        <title>Murine metabolic-syndrome-specific gut microbial biobank.</title>
        <authorList>
            <person name="Liu C."/>
        </authorList>
    </citation>
    <scope>NUCLEOTIDE SEQUENCE [LARGE SCALE GENOMIC DNA]</scope>
    <source>
        <strain evidence="1 2">0.1xD8-82</strain>
    </source>
</reference>
<gene>
    <name evidence="1" type="ORF">D7V94_22660</name>
</gene>
<sequence length="60" mass="7193">MTEKEMMQKNVEEFERLQDYMISCEKDSEVYKKMKRRYTALKVILTASGINLTELDIIKE</sequence>
<dbReference type="Proteomes" id="UP000280696">
    <property type="component" value="Unassembled WGS sequence"/>
</dbReference>
<name>A0A3A9A4X0_9FIRM</name>
<dbReference type="EMBL" id="RAYQ01000064">
    <property type="protein sequence ID" value="RKI86519.1"/>
    <property type="molecule type" value="Genomic_DNA"/>
</dbReference>
<dbReference type="AlphaFoldDB" id="A0A3A9A4X0"/>
<keyword evidence="2" id="KW-1185">Reference proteome</keyword>
<evidence type="ECO:0000313" key="1">
    <source>
        <dbReference type="EMBL" id="RKI86519.1"/>
    </source>
</evidence>
<accession>A0A3A9A4X0</accession>
<proteinExistence type="predicted"/>
<evidence type="ECO:0000313" key="2">
    <source>
        <dbReference type="Proteomes" id="UP000280696"/>
    </source>
</evidence>
<organism evidence="1 2">
    <name type="scientific">Parablautia intestinalis</name>
    <dbReference type="NCBI Taxonomy" id="2320100"/>
    <lineage>
        <taxon>Bacteria</taxon>
        <taxon>Bacillati</taxon>
        <taxon>Bacillota</taxon>
        <taxon>Clostridia</taxon>
        <taxon>Lachnospirales</taxon>
        <taxon>Lachnospiraceae</taxon>
        <taxon>Parablautia</taxon>
    </lineage>
</organism>
<dbReference type="RefSeq" id="WP_120472505.1">
    <property type="nucleotide sequence ID" value="NZ_RAYQ01000064.1"/>
</dbReference>
<protein>
    <submittedName>
        <fullName evidence="1">Uncharacterized protein</fullName>
    </submittedName>
</protein>
<dbReference type="OrthoDB" id="2058167at2"/>